<gene>
    <name evidence="1" type="ORF">BP6252_04108</name>
</gene>
<dbReference type="STRING" id="1849047.A0A3D8S033"/>
<evidence type="ECO:0000313" key="2">
    <source>
        <dbReference type="Proteomes" id="UP000256645"/>
    </source>
</evidence>
<accession>A0A3D8S033</accession>
<evidence type="ECO:0000313" key="1">
    <source>
        <dbReference type="EMBL" id="RDW79470.1"/>
    </source>
</evidence>
<dbReference type="AlphaFoldDB" id="A0A3D8S033"/>
<proteinExistence type="predicted"/>
<dbReference type="EMBL" id="PDLM01000004">
    <property type="protein sequence ID" value="RDW79470.1"/>
    <property type="molecule type" value="Genomic_DNA"/>
</dbReference>
<keyword evidence="2" id="KW-1185">Reference proteome</keyword>
<name>A0A3D8S033_9HELO</name>
<protein>
    <submittedName>
        <fullName evidence="1">Uncharacterized protein</fullName>
    </submittedName>
</protein>
<organism evidence="1 2">
    <name type="scientific">Coleophoma cylindrospora</name>
    <dbReference type="NCBI Taxonomy" id="1849047"/>
    <lineage>
        <taxon>Eukaryota</taxon>
        <taxon>Fungi</taxon>
        <taxon>Dikarya</taxon>
        <taxon>Ascomycota</taxon>
        <taxon>Pezizomycotina</taxon>
        <taxon>Leotiomycetes</taxon>
        <taxon>Helotiales</taxon>
        <taxon>Dermateaceae</taxon>
        <taxon>Coleophoma</taxon>
    </lineage>
</organism>
<dbReference type="OrthoDB" id="3257981at2759"/>
<reference evidence="1 2" key="1">
    <citation type="journal article" date="2018" name="IMA Fungus">
        <title>IMA Genome-F 9: Draft genome sequence of Annulohypoxylon stygium, Aspergillus mulundensis, Berkeleyomyces basicola (syn. Thielaviopsis basicola), Ceratocystis smalleyi, two Cercospora beticola strains, Coleophoma cylindrospora, Fusarium fracticaudum, Phialophora cf. hyalina, and Morchella septimelata.</title>
        <authorList>
            <person name="Wingfield B.D."/>
            <person name="Bills G.F."/>
            <person name="Dong Y."/>
            <person name="Huang W."/>
            <person name="Nel W.J."/>
            <person name="Swalarsk-Parry B.S."/>
            <person name="Vaghefi N."/>
            <person name="Wilken P.M."/>
            <person name="An Z."/>
            <person name="de Beer Z.W."/>
            <person name="De Vos L."/>
            <person name="Chen L."/>
            <person name="Duong T.A."/>
            <person name="Gao Y."/>
            <person name="Hammerbacher A."/>
            <person name="Kikkert J.R."/>
            <person name="Li Y."/>
            <person name="Li H."/>
            <person name="Li K."/>
            <person name="Li Q."/>
            <person name="Liu X."/>
            <person name="Ma X."/>
            <person name="Naidoo K."/>
            <person name="Pethybridge S.J."/>
            <person name="Sun J."/>
            <person name="Steenkamp E.T."/>
            <person name="van der Nest M.A."/>
            <person name="van Wyk S."/>
            <person name="Wingfield M.J."/>
            <person name="Xiong C."/>
            <person name="Yue Q."/>
            <person name="Zhang X."/>
        </authorList>
    </citation>
    <scope>NUCLEOTIDE SEQUENCE [LARGE SCALE GENOMIC DNA]</scope>
    <source>
        <strain evidence="1 2">BP6252</strain>
    </source>
</reference>
<comment type="caution">
    <text evidence="1">The sequence shown here is derived from an EMBL/GenBank/DDBJ whole genome shotgun (WGS) entry which is preliminary data.</text>
</comment>
<sequence>MWASGSDGQRSAAFVPLLTQWITFNSYYKVDGKPFVSTYSDSKEEATEWQTFRDSFDTCIYFVPMFDGNVGTRSTALEGTVAESMSYMIPLSLLQCKNLYETNIFRQGGENFMARMENILTLSTNDVELAQIVTWVGSLPFTPPGFLHSKTVEVHAHFGMLRVDKEIIGDTASSMRPQNGEHAVGAIFHATIVGEALTCPFSGIGTSSYWDKPDGYETASNYLYWTVVADQGFTGRLTSGSGVEDLFFTAGLSYGYMNIQGDIWFNTQAGLALKFEAPYWRENIDYTSNYLPDLDTWISAYTNQAVTGCKDTASVSGCSPPATCPSTNDMIPYFFLQRAYTNFASCLVDIQESVVLGALNTSLNIDGLVADVQTYLTPSSGLAGIDKSYLQYPLPLGVARGAAAVLTSGLATPAAVATGVTGGIFGIAGTLITDPATSSDLLSDPGTALSNRLSASLSSVVSNIGDFANNMFVTGDLSGLPSYALANDGAYSSYYNTRVAQFFAKGKFALPAKCSSFSDPIALAMKQSLISYMLASSNVYILAGAWDATESACNEIGGVQISGLASSGSLCYTLESPGGGGTTRAA</sequence>
<dbReference type="Proteomes" id="UP000256645">
    <property type="component" value="Unassembled WGS sequence"/>
</dbReference>